<evidence type="ECO:0000313" key="2">
    <source>
        <dbReference type="Proteomes" id="UP001062846"/>
    </source>
</evidence>
<reference evidence="1" key="1">
    <citation type="submission" date="2022-02" db="EMBL/GenBank/DDBJ databases">
        <title>Plant Genome Project.</title>
        <authorList>
            <person name="Zhang R.-G."/>
        </authorList>
    </citation>
    <scope>NUCLEOTIDE SEQUENCE</scope>
    <source>
        <strain evidence="1">AT1</strain>
    </source>
</reference>
<name>A0ACC0M6D4_RHOML</name>
<accession>A0ACC0M6D4</accession>
<evidence type="ECO:0000313" key="1">
    <source>
        <dbReference type="EMBL" id="KAI8535973.1"/>
    </source>
</evidence>
<keyword evidence="2" id="KW-1185">Reference proteome</keyword>
<sequence>MECFLHENVGAVKAKNSPDEALQRWRDLCGVLKNPKRRVNPDTGEEVDDGDDIEDGGASCIGDLHSFLEPAEATSLALSSSPPPKMDVLVTGVEVTIVGWGSIMCIPSLTPPWLDKCEYTQLNLLYAAQLEFKGNQIKDKANEECITISMRCSQWEKGGMSKRKARDDLSRNCRRTMNEALQRREAEPDDVEDMDDMSSQPQSQSAPSWPPSYLAPSQPPSQATTLRPTSQGCMLKRKAGHDLSHNCLSTMSEALQGLALEPDNMEDIEPLQPASRVTPLQETEPSQLCRTTSGDSGMK</sequence>
<organism evidence="1 2">
    <name type="scientific">Rhododendron molle</name>
    <name type="common">Chinese azalea</name>
    <name type="synonym">Azalea mollis</name>
    <dbReference type="NCBI Taxonomy" id="49168"/>
    <lineage>
        <taxon>Eukaryota</taxon>
        <taxon>Viridiplantae</taxon>
        <taxon>Streptophyta</taxon>
        <taxon>Embryophyta</taxon>
        <taxon>Tracheophyta</taxon>
        <taxon>Spermatophyta</taxon>
        <taxon>Magnoliopsida</taxon>
        <taxon>eudicotyledons</taxon>
        <taxon>Gunneridae</taxon>
        <taxon>Pentapetalae</taxon>
        <taxon>asterids</taxon>
        <taxon>Ericales</taxon>
        <taxon>Ericaceae</taxon>
        <taxon>Ericoideae</taxon>
        <taxon>Rhodoreae</taxon>
        <taxon>Rhododendron</taxon>
    </lineage>
</organism>
<proteinExistence type="predicted"/>
<dbReference type="EMBL" id="CM046397">
    <property type="protein sequence ID" value="KAI8535973.1"/>
    <property type="molecule type" value="Genomic_DNA"/>
</dbReference>
<comment type="caution">
    <text evidence="1">The sequence shown here is derived from an EMBL/GenBank/DDBJ whole genome shotgun (WGS) entry which is preliminary data.</text>
</comment>
<protein>
    <submittedName>
        <fullName evidence="1">Uncharacterized protein</fullName>
    </submittedName>
</protein>
<dbReference type="Proteomes" id="UP001062846">
    <property type="component" value="Chromosome 10"/>
</dbReference>
<gene>
    <name evidence="1" type="ORF">RHMOL_Rhmol10G0218400</name>
</gene>